<dbReference type="AlphaFoldDB" id="A0A3P6QFQ2"/>
<sequence>MMPFVGTLEVGEAAVGQCDVESADAVGGGDE</sequence>
<accession>A0A3P6QFQ2</accession>
<evidence type="ECO:0000313" key="2">
    <source>
        <dbReference type="Proteomes" id="UP000282613"/>
    </source>
</evidence>
<evidence type="ECO:0000313" key="1">
    <source>
        <dbReference type="EMBL" id="VDK48752.1"/>
    </source>
</evidence>
<dbReference type="EMBL" id="UYRS01020346">
    <property type="protein sequence ID" value="VDK48752.1"/>
    <property type="molecule type" value="Genomic_DNA"/>
</dbReference>
<name>A0A3P6QFQ2_TAEAS</name>
<keyword evidence="2" id="KW-1185">Reference proteome</keyword>
<dbReference type="Proteomes" id="UP000282613">
    <property type="component" value="Unassembled WGS sequence"/>
</dbReference>
<protein>
    <submittedName>
        <fullName evidence="1">Uncharacterized protein</fullName>
    </submittedName>
</protein>
<organism evidence="1 2">
    <name type="scientific">Taenia asiatica</name>
    <name type="common">Asian tapeworm</name>
    <dbReference type="NCBI Taxonomy" id="60517"/>
    <lineage>
        <taxon>Eukaryota</taxon>
        <taxon>Metazoa</taxon>
        <taxon>Spiralia</taxon>
        <taxon>Lophotrochozoa</taxon>
        <taxon>Platyhelminthes</taxon>
        <taxon>Cestoda</taxon>
        <taxon>Eucestoda</taxon>
        <taxon>Cyclophyllidea</taxon>
        <taxon>Taeniidae</taxon>
        <taxon>Taenia</taxon>
    </lineage>
</organism>
<reference evidence="1 2" key="1">
    <citation type="submission" date="2018-11" db="EMBL/GenBank/DDBJ databases">
        <authorList>
            <consortium name="Pathogen Informatics"/>
        </authorList>
    </citation>
    <scope>NUCLEOTIDE SEQUENCE [LARGE SCALE GENOMIC DNA]</scope>
</reference>
<gene>
    <name evidence="1" type="ORF">TASK_LOCUS10104</name>
</gene>
<proteinExistence type="predicted"/>